<evidence type="ECO:0000256" key="11">
    <source>
        <dbReference type="SAM" id="MobiDB-lite"/>
    </source>
</evidence>
<dbReference type="STRING" id="41427.A0A182J7H5"/>
<dbReference type="SUPFAM" id="SSF52374">
    <property type="entry name" value="Nucleotidylyl transferase"/>
    <property type="match status" value="1"/>
</dbReference>
<dbReference type="InterPro" id="IPR005248">
    <property type="entry name" value="NadD/NMNAT"/>
</dbReference>
<dbReference type="GO" id="GO:0030991">
    <property type="term" value="C:intraciliary transport particle A"/>
    <property type="evidence" value="ECO:0007669"/>
    <property type="project" value="InterPro"/>
</dbReference>
<dbReference type="InterPro" id="IPR014729">
    <property type="entry name" value="Rossmann-like_a/b/a_fold"/>
</dbReference>
<comment type="pathway">
    <text evidence="2">Cofactor biosynthesis; NAD(+) biosynthesis; deamido-NAD(+) from nicotinate D-ribonucleotide: step 1/1.</text>
</comment>
<feature type="compositionally biased region" description="Polar residues" evidence="11">
    <location>
        <begin position="391"/>
        <end position="409"/>
    </location>
</feature>
<evidence type="ECO:0000256" key="4">
    <source>
        <dbReference type="ARBA" id="ARBA00022642"/>
    </source>
</evidence>
<evidence type="ECO:0000256" key="2">
    <source>
        <dbReference type="ARBA" id="ARBA00005019"/>
    </source>
</evidence>
<dbReference type="FunFam" id="3.40.50.620:FF:000191">
    <property type="entry name" value="Nicotinamide-nucleotide adenylyltransferase"/>
    <property type="match status" value="1"/>
</dbReference>
<feature type="compositionally biased region" description="Polar residues" evidence="11">
    <location>
        <begin position="435"/>
        <end position="451"/>
    </location>
</feature>
<dbReference type="GO" id="GO:0004515">
    <property type="term" value="F:nicotinate-nucleotide adenylyltransferase activity"/>
    <property type="evidence" value="ECO:0007669"/>
    <property type="project" value="UniProtKB-EC"/>
</dbReference>
<dbReference type="AlphaFoldDB" id="A0A182J7H5"/>
<feature type="compositionally biased region" description="Low complexity" evidence="11">
    <location>
        <begin position="410"/>
        <end position="424"/>
    </location>
</feature>
<dbReference type="InterPro" id="IPR051182">
    <property type="entry name" value="Euk_NMN_adenylyltrnsfrase"/>
</dbReference>
<evidence type="ECO:0000256" key="6">
    <source>
        <dbReference type="ARBA" id="ARBA00022695"/>
    </source>
</evidence>
<name>A0A182J7H5_ANOAO</name>
<feature type="region of interest" description="Disordered" evidence="11">
    <location>
        <begin position="377"/>
        <end position="451"/>
    </location>
</feature>
<evidence type="ECO:0000256" key="7">
    <source>
        <dbReference type="ARBA" id="ARBA00022741"/>
    </source>
</evidence>
<evidence type="ECO:0000256" key="3">
    <source>
        <dbReference type="ARBA" id="ARBA00007064"/>
    </source>
</evidence>
<evidence type="ECO:0000256" key="1">
    <source>
        <dbReference type="ARBA" id="ARBA00004658"/>
    </source>
</evidence>
<dbReference type="InterPro" id="IPR004821">
    <property type="entry name" value="Cyt_trans-like"/>
</dbReference>
<evidence type="ECO:0000256" key="9">
    <source>
        <dbReference type="ARBA" id="ARBA00023027"/>
    </source>
</evidence>
<dbReference type="PANTHER" id="PTHR12039:SF0">
    <property type="entry name" value="NICOTINAMIDE-NUCLEOTIDE ADENYLYLTRANSFERASE"/>
    <property type="match status" value="1"/>
</dbReference>
<dbReference type="InterPro" id="IPR045094">
    <property type="entry name" value="NMNAT_euk"/>
</dbReference>
<evidence type="ECO:0000259" key="12">
    <source>
        <dbReference type="Pfam" id="PF01467"/>
    </source>
</evidence>
<protein>
    <recommendedName>
        <fullName evidence="12">Cytidyltransferase-like domain-containing protein</fullName>
    </recommendedName>
</protein>
<dbReference type="GO" id="GO:0000309">
    <property type="term" value="F:nicotinamide-nucleotide adenylyltransferase activity"/>
    <property type="evidence" value="ECO:0007669"/>
    <property type="project" value="InterPro"/>
</dbReference>
<dbReference type="EnsemblMetazoa" id="AATE012823-RA">
    <property type="protein sequence ID" value="AATE012823-PA.1"/>
    <property type="gene ID" value="AATE012823"/>
</dbReference>
<dbReference type="NCBIfam" id="TIGR00482">
    <property type="entry name" value="nicotinate (nicotinamide) nucleotide adenylyltransferase"/>
    <property type="match status" value="1"/>
</dbReference>
<organism evidence="13">
    <name type="scientific">Anopheles atroparvus</name>
    <name type="common">European mosquito</name>
    <dbReference type="NCBI Taxonomy" id="41427"/>
    <lineage>
        <taxon>Eukaryota</taxon>
        <taxon>Metazoa</taxon>
        <taxon>Ecdysozoa</taxon>
        <taxon>Arthropoda</taxon>
        <taxon>Hexapoda</taxon>
        <taxon>Insecta</taxon>
        <taxon>Pterygota</taxon>
        <taxon>Neoptera</taxon>
        <taxon>Endopterygota</taxon>
        <taxon>Diptera</taxon>
        <taxon>Nematocera</taxon>
        <taxon>Culicoidea</taxon>
        <taxon>Culicidae</taxon>
        <taxon>Anophelinae</taxon>
        <taxon>Anopheles</taxon>
    </lineage>
</organism>
<evidence type="ECO:0000256" key="5">
    <source>
        <dbReference type="ARBA" id="ARBA00022679"/>
    </source>
</evidence>
<dbReference type="InterPro" id="IPR029302">
    <property type="entry name" value="IFT43"/>
</dbReference>
<dbReference type="Pfam" id="PF15305">
    <property type="entry name" value="IFT43"/>
    <property type="match status" value="1"/>
</dbReference>
<keyword evidence="7" id="KW-0547">Nucleotide-binding</keyword>
<dbReference type="Pfam" id="PF01467">
    <property type="entry name" value="CTP_transf_like"/>
    <property type="match status" value="1"/>
</dbReference>
<dbReference type="CDD" id="cd09286">
    <property type="entry name" value="NMNAT_Eukarya"/>
    <property type="match status" value="1"/>
</dbReference>
<comment type="pathway">
    <text evidence="1">Cofactor biosynthesis; NAD(+) biosynthesis; NAD(+) from nicotinamide D-ribonucleotide: step 1/1.</text>
</comment>
<keyword evidence="4" id="KW-0662">Pyridine nucleotide biosynthesis</keyword>
<comment type="similarity">
    <text evidence="3">Belongs to the eukaryotic NMN adenylyltransferase family.</text>
</comment>
<keyword evidence="6" id="KW-0548">Nucleotidyltransferase</keyword>
<accession>A0A182J7H5</accession>
<evidence type="ECO:0000313" key="13">
    <source>
        <dbReference type="EnsemblMetazoa" id="AATE012823-PA.1"/>
    </source>
</evidence>
<comment type="catalytic activity">
    <reaction evidence="10">
        <text>nicotinate beta-D-ribonucleotide + ATP + H(+) = deamido-NAD(+) + diphosphate</text>
        <dbReference type="Rhea" id="RHEA:22860"/>
        <dbReference type="ChEBI" id="CHEBI:15378"/>
        <dbReference type="ChEBI" id="CHEBI:30616"/>
        <dbReference type="ChEBI" id="CHEBI:33019"/>
        <dbReference type="ChEBI" id="CHEBI:57502"/>
        <dbReference type="ChEBI" id="CHEBI:58437"/>
        <dbReference type="EC" id="2.7.7.18"/>
    </reaction>
</comment>
<dbReference type="GO" id="GO:0009435">
    <property type="term" value="P:NAD+ biosynthetic process"/>
    <property type="evidence" value="ECO:0007669"/>
    <property type="project" value="InterPro"/>
</dbReference>
<dbReference type="PANTHER" id="PTHR12039">
    <property type="entry name" value="NICOTINAMIDE MONONUCLEOTIDE ADENYLYLTRANSFERASE"/>
    <property type="match status" value="1"/>
</dbReference>
<keyword evidence="9" id="KW-0520">NAD</keyword>
<dbReference type="VEuPathDB" id="VectorBase:AATE012823"/>
<dbReference type="GO" id="GO:0005524">
    <property type="term" value="F:ATP binding"/>
    <property type="evidence" value="ECO:0007669"/>
    <property type="project" value="UniProtKB-KW"/>
</dbReference>
<evidence type="ECO:0000256" key="8">
    <source>
        <dbReference type="ARBA" id="ARBA00022840"/>
    </source>
</evidence>
<evidence type="ECO:0000256" key="10">
    <source>
        <dbReference type="ARBA" id="ARBA00048721"/>
    </source>
</evidence>
<dbReference type="Gene3D" id="3.40.50.620">
    <property type="entry name" value="HUPs"/>
    <property type="match status" value="1"/>
</dbReference>
<reference evidence="13" key="1">
    <citation type="submission" date="2022-08" db="UniProtKB">
        <authorList>
            <consortium name="EnsemblMetazoa"/>
        </authorList>
    </citation>
    <scope>IDENTIFICATION</scope>
    <source>
        <strain evidence="13">EBRO</strain>
    </source>
</reference>
<feature type="domain" description="Cytidyltransferase-like" evidence="12">
    <location>
        <begin position="12"/>
        <end position="216"/>
    </location>
</feature>
<sequence>MRMTSSTKIMLIACGSFSPPTPMHFRMFEIARDHIQQMGLGQVVGGIVSPVHDSYAKKGLVSATHRSAMIKIGLKSSDWIHLSDWETQQEEWTRTRQVLQYHQNYINSYLKDTNGTINNQHIPAWIPEGLKKSAGQVQLKLLCGADLLESFATPGLWKDEDLEAILGYHGIVVISRAGSNPEQFIFNSDLLSRYRRNITIVTNWVTNDVSSTLIRRLLNRGLSVKYLLDDHVTEYIRKFGLFGCNNDTAAEAMSISPVSPVSDPDLYIEHRNQLNKTGSSCEAMDETDLPSPVIPIGQATLNKVFCCANDATSASKVVVGNSRGTFLGRPGSAVQIITTAAPSSTPPLMTSPDGNAKIAHTITLDNVDSSALVKKVGVSTTEKKSPRRVSIEQTATQKSTIAKTSTNEDSTSTTPKCTTITNSTANSIKNDRSSQSRAPASIKMNTSPARNLGATLSTSTAHTIASKAASTGRTSPSRSYDDMIKFVFTEHGIKVISDREERFSNSNVISMDDSNSTAIDYNPIDDIPVLPDADDIHESLLYNESPNLPSATTYKNLSSDIFTNGKASTLGSLDEIDISILTECLENEQDIEEPDEVWTWDQLFTQLSVKINTEAKTPIVEYSN</sequence>
<keyword evidence="8" id="KW-0067">ATP-binding</keyword>
<proteinExistence type="inferred from homology"/>
<keyword evidence="5" id="KW-0808">Transferase</keyword>